<feature type="transmembrane region" description="Helical" evidence="5">
    <location>
        <begin position="167"/>
        <end position="189"/>
    </location>
</feature>
<sequence length="483" mass="53549">MAGYVRFAFAIMLCIANMIIYGLKVNISTTIIGMVKARKVVDGNNAAHPCPQFEITDGMSGSDGPDFDGPYDWSPFQQGLVVSLYFAGYMLGMFPAGYFADRFNTKYVLLTSVLLNSLFTLLVPVVAESIGVLLFLRFMTGLVSAANLPVVNVLVGKWVVYEEKSTWVAIINAGTSIGTVISIFTSGYIMKDISWQAVFYIHGCLPLIWCAVFFIFFADNPETQKYISEPERELIVNSYGHRKPQSGKSQVPWKDIFTSKPFWALVATNTLGNFCWYFMLTQLPLYMNKMLRFDIKSNAVISCSPYLINAITNPLLGKLLDWGRQKGFWTQTNARKIAVGVSCIPPSILMLAIAYSGCERVGATVMLVISIVICGAIFVGHLINQNDLAPNYAGILMGMTNTPGTISAFILPALVGELNKSGHTFENWRYVFWLSVICQLMAFVVFVLFGSAKIQKWNYPEGSPERNALRNEDTADPSASKMI</sequence>
<dbReference type="OrthoDB" id="2985014at2759"/>
<evidence type="ECO:0000313" key="12">
    <source>
        <dbReference type="RefSeq" id="XP_011298791.1"/>
    </source>
</evidence>
<evidence type="ECO:0000313" key="7">
    <source>
        <dbReference type="EMBL" id="JAG82175.1"/>
    </source>
</evidence>
<feature type="transmembrane region" description="Helical" evidence="5">
    <location>
        <begin position="262"/>
        <end position="279"/>
    </location>
</feature>
<evidence type="ECO:0000313" key="8">
    <source>
        <dbReference type="Proteomes" id="UP000694866"/>
    </source>
</evidence>
<evidence type="ECO:0000313" key="9">
    <source>
        <dbReference type="RefSeq" id="XP_011298788.1"/>
    </source>
</evidence>
<dbReference type="GO" id="GO:0016020">
    <property type="term" value="C:membrane"/>
    <property type="evidence" value="ECO:0007669"/>
    <property type="project" value="UniProtKB-SubCell"/>
</dbReference>
<dbReference type="InterPro" id="IPR020846">
    <property type="entry name" value="MFS_dom"/>
</dbReference>
<dbReference type="EMBL" id="GBYB01012408">
    <property type="protein sequence ID" value="JAG82175.1"/>
    <property type="molecule type" value="Transcribed_RNA"/>
</dbReference>
<proteinExistence type="predicted"/>
<dbReference type="RefSeq" id="XP_011298791.1">
    <property type="nucleotide sequence ID" value="XM_011300489.1"/>
</dbReference>
<dbReference type="Pfam" id="PF07690">
    <property type="entry name" value="MFS_1"/>
    <property type="match status" value="1"/>
</dbReference>
<dbReference type="PROSITE" id="PS50850">
    <property type="entry name" value="MFS"/>
    <property type="match status" value="1"/>
</dbReference>
<accession>A0A0C9QDB7</accession>
<name>A0A0C9QDB7_9HYME</name>
<feature type="transmembrane region" description="Helical" evidence="5">
    <location>
        <begin position="195"/>
        <end position="218"/>
    </location>
</feature>
<organism evidence="7">
    <name type="scientific">Fopius arisanus</name>
    <dbReference type="NCBI Taxonomy" id="64838"/>
    <lineage>
        <taxon>Eukaryota</taxon>
        <taxon>Metazoa</taxon>
        <taxon>Ecdysozoa</taxon>
        <taxon>Arthropoda</taxon>
        <taxon>Hexapoda</taxon>
        <taxon>Insecta</taxon>
        <taxon>Pterygota</taxon>
        <taxon>Neoptera</taxon>
        <taxon>Endopterygota</taxon>
        <taxon>Hymenoptera</taxon>
        <taxon>Apocrita</taxon>
        <taxon>Ichneumonoidea</taxon>
        <taxon>Braconidae</taxon>
        <taxon>Opiinae</taxon>
        <taxon>Fopius</taxon>
    </lineage>
</organism>
<evidence type="ECO:0000313" key="11">
    <source>
        <dbReference type="RefSeq" id="XP_011298790.1"/>
    </source>
</evidence>
<feature type="transmembrane region" description="Helical" evidence="5">
    <location>
        <begin position="395"/>
        <end position="415"/>
    </location>
</feature>
<dbReference type="RefSeq" id="XP_011298793.1">
    <property type="nucleotide sequence ID" value="XM_011300491.1"/>
</dbReference>
<dbReference type="GO" id="GO:0006820">
    <property type="term" value="P:monoatomic anion transport"/>
    <property type="evidence" value="ECO:0007669"/>
    <property type="project" value="TreeGrafter"/>
</dbReference>
<evidence type="ECO:0000256" key="2">
    <source>
        <dbReference type="ARBA" id="ARBA00022692"/>
    </source>
</evidence>
<dbReference type="Gene3D" id="1.20.1250.20">
    <property type="entry name" value="MFS general substrate transporter like domains"/>
    <property type="match status" value="2"/>
</dbReference>
<evidence type="ECO:0000256" key="3">
    <source>
        <dbReference type="ARBA" id="ARBA00022989"/>
    </source>
</evidence>
<feature type="transmembrane region" description="Helical" evidence="5">
    <location>
        <begin position="80"/>
        <end position="100"/>
    </location>
</feature>
<keyword evidence="4 5" id="KW-0472">Membrane</keyword>
<protein>
    <submittedName>
        <fullName evidence="7">SLC17A5_3 protein</fullName>
    </submittedName>
    <submittedName>
        <fullName evidence="9 10">Sialin</fullName>
    </submittedName>
</protein>
<dbReference type="InterPro" id="IPR050382">
    <property type="entry name" value="MFS_Na/Anion_cotransporter"/>
</dbReference>
<comment type="subcellular location">
    <subcellularLocation>
        <location evidence="1">Membrane</location>
        <topology evidence="1">Multi-pass membrane protein</topology>
    </subcellularLocation>
</comment>
<dbReference type="RefSeq" id="XP_011298789.1">
    <property type="nucleotide sequence ID" value="XM_011300487.1"/>
</dbReference>
<dbReference type="AlphaFoldDB" id="A0A0C9QDB7"/>
<keyword evidence="8" id="KW-1185">Reference proteome</keyword>
<dbReference type="RefSeq" id="XP_011298790.1">
    <property type="nucleotide sequence ID" value="XM_011300488.1"/>
</dbReference>
<accession>A0A9R1SXA7</accession>
<feature type="domain" description="Major facilitator superfamily (MFS) profile" evidence="6">
    <location>
        <begin position="10"/>
        <end position="453"/>
    </location>
</feature>
<evidence type="ECO:0000256" key="1">
    <source>
        <dbReference type="ARBA" id="ARBA00004141"/>
    </source>
</evidence>
<evidence type="ECO:0000256" key="5">
    <source>
        <dbReference type="SAM" id="Phobius"/>
    </source>
</evidence>
<dbReference type="InterPro" id="IPR036259">
    <property type="entry name" value="MFS_trans_sf"/>
</dbReference>
<accession>A0A9R1SWU4</accession>
<evidence type="ECO:0000313" key="13">
    <source>
        <dbReference type="RefSeq" id="XP_011298793.1"/>
    </source>
</evidence>
<keyword evidence="3 5" id="KW-1133">Transmembrane helix</keyword>
<dbReference type="GO" id="GO:0022857">
    <property type="term" value="F:transmembrane transporter activity"/>
    <property type="evidence" value="ECO:0007669"/>
    <property type="project" value="InterPro"/>
</dbReference>
<dbReference type="FunFam" id="1.20.1250.20:FF:000532">
    <property type="entry name" value="SLC (SoLute Carrier) homolog"/>
    <property type="match status" value="1"/>
</dbReference>
<accession>A0A9R1SXE3</accession>
<dbReference type="RefSeq" id="XP_011298788.1">
    <property type="nucleotide sequence ID" value="XM_011300486.1"/>
</dbReference>
<evidence type="ECO:0000259" key="6">
    <source>
        <dbReference type="PROSITE" id="PS50850"/>
    </source>
</evidence>
<feature type="transmembrane region" description="Helical" evidence="5">
    <location>
        <begin position="133"/>
        <end position="155"/>
    </location>
</feature>
<gene>
    <name evidence="7" type="primary">SLC17A5_3</name>
    <name evidence="9 10 11 12 13" type="synonym">LOC105263953</name>
    <name evidence="7" type="ORF">g.43225</name>
</gene>
<feature type="transmembrane region" description="Helical" evidence="5">
    <location>
        <begin position="299"/>
        <end position="316"/>
    </location>
</feature>
<accession>A0A9R1TWD5</accession>
<dbReference type="KEGG" id="fas:105263953"/>
<dbReference type="PANTHER" id="PTHR11662:SF457">
    <property type="entry name" value="MAJOR FACILITATOR SUPERFAMILY TRANSPORTER 3"/>
    <property type="match status" value="1"/>
</dbReference>
<keyword evidence="2 5" id="KW-0812">Transmembrane</keyword>
<evidence type="ECO:0000313" key="10">
    <source>
        <dbReference type="RefSeq" id="XP_011298789.1"/>
    </source>
</evidence>
<feature type="transmembrane region" description="Helical" evidence="5">
    <location>
        <begin position="107"/>
        <end position="127"/>
    </location>
</feature>
<feature type="transmembrane region" description="Helical" evidence="5">
    <location>
        <begin position="430"/>
        <end position="449"/>
    </location>
</feature>
<dbReference type="SUPFAM" id="SSF103473">
    <property type="entry name" value="MFS general substrate transporter"/>
    <property type="match status" value="1"/>
</dbReference>
<accession>A0A9R1SX83</accession>
<dbReference type="GeneID" id="105263953"/>
<reference evidence="7" key="1">
    <citation type="submission" date="2015-01" db="EMBL/GenBank/DDBJ databases">
        <title>Transcriptome Assembly of Fopius arisanus.</title>
        <authorList>
            <person name="Geib S."/>
        </authorList>
    </citation>
    <scope>NUCLEOTIDE SEQUENCE</scope>
</reference>
<dbReference type="InterPro" id="IPR011701">
    <property type="entry name" value="MFS"/>
</dbReference>
<feature type="transmembrane region" description="Helical" evidence="5">
    <location>
        <begin position="337"/>
        <end position="355"/>
    </location>
</feature>
<dbReference type="Proteomes" id="UP000694866">
    <property type="component" value="Unplaced"/>
</dbReference>
<feature type="transmembrane region" description="Helical" evidence="5">
    <location>
        <begin position="7"/>
        <end position="27"/>
    </location>
</feature>
<dbReference type="PANTHER" id="PTHR11662">
    <property type="entry name" value="SOLUTE CARRIER FAMILY 17"/>
    <property type="match status" value="1"/>
</dbReference>
<feature type="transmembrane region" description="Helical" evidence="5">
    <location>
        <begin position="361"/>
        <end position="383"/>
    </location>
</feature>
<reference evidence="9 10" key="2">
    <citation type="submission" date="2025-04" db="UniProtKB">
        <authorList>
            <consortium name="RefSeq"/>
        </authorList>
    </citation>
    <scope>IDENTIFICATION</scope>
    <source>
        <strain evidence="9 10">USDA-PBARC FA_bdor</strain>
        <tissue evidence="9 10">Whole organism</tissue>
    </source>
</reference>
<evidence type="ECO:0000256" key="4">
    <source>
        <dbReference type="ARBA" id="ARBA00023136"/>
    </source>
</evidence>